<evidence type="ECO:0000256" key="6">
    <source>
        <dbReference type="ARBA" id="ARBA00023180"/>
    </source>
</evidence>
<sequence length="219" mass="25069">MYYSISLILAGCQSNTSSRQCLAPEEPVTCKSRCAQAQQKCFNLSLTYIVKKLYGPCLQKKPVKVFTILVYVFISIVGLYGAMQVKDGLDLTDIVPHGTAEYSFLEAKSKYFGFYNFFAVTKHIRSICDEFEEKGLPNYPHGVPFTYWEQYLHLRTYLSLSVVCILVVTFLAIAIILINPWMRYLCTVLLFLLPFPLIHTYSFLTPTPSFLFPFLESLL</sequence>
<feature type="transmembrane region" description="Helical" evidence="7">
    <location>
        <begin position="65"/>
        <end position="83"/>
    </location>
</feature>
<gene>
    <name evidence="8" type="ORF">SPHA_18021</name>
</gene>
<dbReference type="OrthoDB" id="5873834at2759"/>
<evidence type="ECO:0000313" key="8">
    <source>
        <dbReference type="EMBL" id="CAE1231169.1"/>
    </source>
</evidence>
<keyword evidence="9" id="KW-1185">Reference proteome</keyword>
<comment type="caution">
    <text evidence="8">The sequence shown here is derived from an EMBL/GenBank/DDBJ whole genome shotgun (WGS) entry which is preliminary data.</text>
</comment>
<dbReference type="GO" id="GO:0008158">
    <property type="term" value="F:hedgehog receptor activity"/>
    <property type="evidence" value="ECO:0007669"/>
    <property type="project" value="TreeGrafter"/>
</dbReference>
<organism evidence="8 9">
    <name type="scientific">Acanthosepion pharaonis</name>
    <name type="common">Pharaoh cuttlefish</name>
    <name type="synonym">Sepia pharaonis</name>
    <dbReference type="NCBI Taxonomy" id="158019"/>
    <lineage>
        <taxon>Eukaryota</taxon>
        <taxon>Metazoa</taxon>
        <taxon>Spiralia</taxon>
        <taxon>Lophotrochozoa</taxon>
        <taxon>Mollusca</taxon>
        <taxon>Cephalopoda</taxon>
        <taxon>Coleoidea</taxon>
        <taxon>Decapodiformes</taxon>
        <taxon>Sepiida</taxon>
        <taxon>Sepiina</taxon>
        <taxon>Sepiidae</taxon>
        <taxon>Acanthosepion</taxon>
    </lineage>
</organism>
<accession>A0A812BDP7</accession>
<dbReference type="AlphaFoldDB" id="A0A812BDP7"/>
<dbReference type="PANTHER" id="PTHR46022:SF1">
    <property type="entry name" value="PROTEIN PATCHED"/>
    <property type="match status" value="1"/>
</dbReference>
<feature type="transmembrane region" description="Helical" evidence="7">
    <location>
        <begin position="157"/>
        <end position="177"/>
    </location>
</feature>
<dbReference type="GO" id="GO:0005119">
    <property type="term" value="F:smoothened binding"/>
    <property type="evidence" value="ECO:0007669"/>
    <property type="project" value="TreeGrafter"/>
</dbReference>
<keyword evidence="4 7" id="KW-1133">Transmembrane helix</keyword>
<keyword evidence="3 7" id="KW-0812">Transmembrane</keyword>
<evidence type="ECO:0000256" key="1">
    <source>
        <dbReference type="ARBA" id="ARBA00004141"/>
    </source>
</evidence>
<dbReference type="Proteomes" id="UP000597762">
    <property type="component" value="Unassembled WGS sequence"/>
</dbReference>
<evidence type="ECO:0000256" key="7">
    <source>
        <dbReference type="SAM" id="Phobius"/>
    </source>
</evidence>
<evidence type="ECO:0000256" key="2">
    <source>
        <dbReference type="ARBA" id="ARBA00005585"/>
    </source>
</evidence>
<comment type="subcellular location">
    <subcellularLocation>
        <location evidence="1">Membrane</location>
        <topology evidence="1">Multi-pass membrane protein</topology>
    </subcellularLocation>
</comment>
<dbReference type="GO" id="GO:0097108">
    <property type="term" value="F:hedgehog family protein binding"/>
    <property type="evidence" value="ECO:0007669"/>
    <property type="project" value="TreeGrafter"/>
</dbReference>
<name>A0A812BDP7_ACAPH</name>
<protein>
    <submittedName>
        <fullName evidence="8">PTCH1</fullName>
    </submittedName>
</protein>
<keyword evidence="6" id="KW-0325">Glycoprotein</keyword>
<comment type="similarity">
    <text evidence="2">Belongs to the patched family.</text>
</comment>
<evidence type="ECO:0000256" key="3">
    <source>
        <dbReference type="ARBA" id="ARBA00022692"/>
    </source>
</evidence>
<dbReference type="EMBL" id="CAHIKZ030000646">
    <property type="protein sequence ID" value="CAE1231169.1"/>
    <property type="molecule type" value="Genomic_DNA"/>
</dbReference>
<evidence type="ECO:0000256" key="4">
    <source>
        <dbReference type="ARBA" id="ARBA00022989"/>
    </source>
</evidence>
<dbReference type="GO" id="GO:0005886">
    <property type="term" value="C:plasma membrane"/>
    <property type="evidence" value="ECO:0007669"/>
    <property type="project" value="TreeGrafter"/>
</dbReference>
<keyword evidence="5 7" id="KW-0472">Membrane</keyword>
<feature type="transmembrane region" description="Helical" evidence="7">
    <location>
        <begin position="184"/>
        <end position="204"/>
    </location>
</feature>
<evidence type="ECO:0000313" key="9">
    <source>
        <dbReference type="Proteomes" id="UP000597762"/>
    </source>
</evidence>
<proteinExistence type="inferred from homology"/>
<evidence type="ECO:0000256" key="5">
    <source>
        <dbReference type="ARBA" id="ARBA00023136"/>
    </source>
</evidence>
<reference evidence="8" key="1">
    <citation type="submission" date="2021-01" db="EMBL/GenBank/DDBJ databases">
        <authorList>
            <person name="Li R."/>
            <person name="Bekaert M."/>
        </authorList>
    </citation>
    <scope>NUCLEOTIDE SEQUENCE</scope>
    <source>
        <strain evidence="8">Farmed</strain>
    </source>
</reference>
<dbReference type="GO" id="GO:0045879">
    <property type="term" value="P:negative regulation of smoothened signaling pathway"/>
    <property type="evidence" value="ECO:0007669"/>
    <property type="project" value="TreeGrafter"/>
</dbReference>
<dbReference type="PANTHER" id="PTHR46022">
    <property type="entry name" value="PROTEIN PATCHED"/>
    <property type="match status" value="1"/>
</dbReference>